<dbReference type="PANTHER" id="PTHR24305:SF166">
    <property type="entry name" value="CYTOCHROME P450 12A4, MITOCHONDRIAL-RELATED"/>
    <property type="match status" value="1"/>
</dbReference>
<dbReference type="Proteomes" id="UP001583177">
    <property type="component" value="Unassembled WGS sequence"/>
</dbReference>
<sequence>MMIGDGLITLEGQHHKQQRKLLQSSFGFRQIQDLYPTFWGKAIELLGCIEKDIGLGDGDTVLDIQDWMGRTTLDLIGLAGFGFKFNSLSNPDATLVRQYRRLFGIKPSPVTQVLAHIIPTSILRFIPTQTLEDVRVSTGAIKAYLSKVIREKRATLGETSQKLVDKDVLSVAMQDTSLSEQQLIDHAMTFLGAGQDTTGFALTCSIMELSQNQGLQDRLREEIRENLPSPTSSGFCADPIDHARLPLLTAVVNETLRCYPSVDAIGRVSLDADAVIAGQKIPKGSIVNIPVAAANQYSAFWSGSSYDPAKWHPGRWLDDNGKLDSTGE</sequence>
<evidence type="ECO:0000313" key="5">
    <source>
        <dbReference type="EMBL" id="KAL1873922.1"/>
    </source>
</evidence>
<dbReference type="PANTHER" id="PTHR24305">
    <property type="entry name" value="CYTOCHROME P450"/>
    <property type="match status" value="1"/>
</dbReference>
<keyword evidence="2" id="KW-0349">Heme</keyword>
<evidence type="ECO:0008006" key="7">
    <source>
        <dbReference type="Google" id="ProtNLM"/>
    </source>
</evidence>
<organism evidence="5 6">
    <name type="scientific">Diaporthe australafricana</name>
    <dbReference type="NCBI Taxonomy" id="127596"/>
    <lineage>
        <taxon>Eukaryota</taxon>
        <taxon>Fungi</taxon>
        <taxon>Dikarya</taxon>
        <taxon>Ascomycota</taxon>
        <taxon>Pezizomycotina</taxon>
        <taxon>Sordariomycetes</taxon>
        <taxon>Sordariomycetidae</taxon>
        <taxon>Diaporthales</taxon>
        <taxon>Diaporthaceae</taxon>
        <taxon>Diaporthe</taxon>
    </lineage>
</organism>
<gene>
    <name evidence="5" type="ORF">Daus18300_003794</name>
</gene>
<keyword evidence="6" id="KW-1185">Reference proteome</keyword>
<dbReference type="InterPro" id="IPR050121">
    <property type="entry name" value="Cytochrome_P450_monoxygenase"/>
</dbReference>
<protein>
    <recommendedName>
        <fullName evidence="7">Cytochrome P450</fullName>
    </recommendedName>
</protein>
<dbReference type="Gene3D" id="1.10.630.10">
    <property type="entry name" value="Cytochrome P450"/>
    <property type="match status" value="1"/>
</dbReference>
<comment type="caution">
    <text evidence="5">The sequence shown here is derived from an EMBL/GenBank/DDBJ whole genome shotgun (WGS) entry which is preliminary data.</text>
</comment>
<dbReference type="InterPro" id="IPR036396">
    <property type="entry name" value="Cyt_P450_sf"/>
</dbReference>
<reference evidence="5 6" key="1">
    <citation type="journal article" date="2024" name="IMA Fungus">
        <title>IMA Genome - F19 : A genome assembly and annotation guide to empower mycologists, including annotated draft genome sequences of Ceratocystis pirilliformis, Diaporthe australafricana, Fusarium ophioides, Paecilomyces lecythidis, and Sporothrix stenoceras.</title>
        <authorList>
            <person name="Aylward J."/>
            <person name="Wilson A.M."/>
            <person name="Visagie C.M."/>
            <person name="Spraker J."/>
            <person name="Barnes I."/>
            <person name="Buitendag C."/>
            <person name="Ceriani C."/>
            <person name="Del Mar Angel L."/>
            <person name="du Plessis D."/>
            <person name="Fuchs T."/>
            <person name="Gasser K."/>
            <person name="Kramer D."/>
            <person name="Li W."/>
            <person name="Munsamy K."/>
            <person name="Piso A."/>
            <person name="Price J.L."/>
            <person name="Sonnekus B."/>
            <person name="Thomas C."/>
            <person name="van der Nest A."/>
            <person name="van Dijk A."/>
            <person name="van Heerden A."/>
            <person name="van Vuuren N."/>
            <person name="Yilmaz N."/>
            <person name="Duong T.A."/>
            <person name="van der Merwe N.A."/>
            <person name="Wingfield M.J."/>
            <person name="Wingfield B.D."/>
        </authorList>
    </citation>
    <scope>NUCLEOTIDE SEQUENCE [LARGE SCALE GENOMIC DNA]</scope>
    <source>
        <strain evidence="5 6">CMW 18300</strain>
    </source>
</reference>
<evidence type="ECO:0000256" key="3">
    <source>
        <dbReference type="ARBA" id="ARBA00022723"/>
    </source>
</evidence>
<name>A0ABR3XDZ1_9PEZI</name>
<dbReference type="SUPFAM" id="SSF48264">
    <property type="entry name" value="Cytochrome P450"/>
    <property type="match status" value="1"/>
</dbReference>
<dbReference type="Pfam" id="PF00067">
    <property type="entry name" value="p450"/>
    <property type="match status" value="1"/>
</dbReference>
<keyword evidence="3" id="KW-0479">Metal-binding</keyword>
<evidence type="ECO:0000256" key="4">
    <source>
        <dbReference type="ARBA" id="ARBA00023004"/>
    </source>
</evidence>
<keyword evidence="4" id="KW-0408">Iron</keyword>
<evidence type="ECO:0000256" key="1">
    <source>
        <dbReference type="ARBA" id="ARBA00010617"/>
    </source>
</evidence>
<proteinExistence type="inferred from homology"/>
<dbReference type="InterPro" id="IPR001128">
    <property type="entry name" value="Cyt_P450"/>
</dbReference>
<accession>A0ABR3XDZ1</accession>
<dbReference type="EMBL" id="JAWRVE010000024">
    <property type="protein sequence ID" value="KAL1873922.1"/>
    <property type="molecule type" value="Genomic_DNA"/>
</dbReference>
<evidence type="ECO:0000256" key="2">
    <source>
        <dbReference type="ARBA" id="ARBA00022617"/>
    </source>
</evidence>
<comment type="similarity">
    <text evidence="1">Belongs to the cytochrome P450 family.</text>
</comment>
<evidence type="ECO:0000313" key="6">
    <source>
        <dbReference type="Proteomes" id="UP001583177"/>
    </source>
</evidence>